<evidence type="ECO:0000256" key="9">
    <source>
        <dbReference type="RuleBase" id="RU369079"/>
    </source>
</evidence>
<dbReference type="InterPro" id="IPR055348">
    <property type="entry name" value="DctQ"/>
</dbReference>
<keyword evidence="5 9" id="KW-0812">Transmembrane</keyword>
<evidence type="ECO:0000259" key="10">
    <source>
        <dbReference type="Pfam" id="PF04290"/>
    </source>
</evidence>
<feature type="transmembrane region" description="Helical" evidence="9">
    <location>
        <begin position="94"/>
        <end position="115"/>
    </location>
</feature>
<keyword evidence="6 9" id="KW-1133">Transmembrane helix</keyword>
<evidence type="ECO:0000256" key="6">
    <source>
        <dbReference type="ARBA" id="ARBA00022989"/>
    </source>
</evidence>
<sequence>MLIQTLLHGIDQISKSVGHAFAWCIVVLTLGTSFEVFVRYVLNDPTSWSYDLSYMLYGALFMMAGAYALSRGAHVRGDVFYRLMPPRVQGGLELVLYILFFFPGVTALCLSGWAYGVESLRIVERSVYSPVSVPIWQLKMVIPAAAALLFLQGIAEVLRCIVCLKTGAWPERLHDVEELEATVLQQAREHGQEIEAGETRLHDSTGAAK</sequence>
<keyword evidence="2 9" id="KW-0813">Transport</keyword>
<evidence type="ECO:0000256" key="4">
    <source>
        <dbReference type="ARBA" id="ARBA00022519"/>
    </source>
</evidence>
<dbReference type="GO" id="GO:0022857">
    <property type="term" value="F:transmembrane transporter activity"/>
    <property type="evidence" value="ECO:0007669"/>
    <property type="project" value="UniProtKB-UniRule"/>
</dbReference>
<feature type="transmembrane region" description="Helical" evidence="9">
    <location>
        <begin position="20"/>
        <end position="42"/>
    </location>
</feature>
<gene>
    <name evidence="11" type="ORF">C0099_05825</name>
</gene>
<dbReference type="GO" id="GO:0005886">
    <property type="term" value="C:plasma membrane"/>
    <property type="evidence" value="ECO:0007669"/>
    <property type="project" value="UniProtKB-SubCell"/>
</dbReference>
<evidence type="ECO:0000256" key="7">
    <source>
        <dbReference type="ARBA" id="ARBA00023136"/>
    </source>
</evidence>
<keyword evidence="4 9" id="KW-0997">Cell inner membrane</keyword>
<reference evidence="11 12" key="1">
    <citation type="submission" date="2018-01" db="EMBL/GenBank/DDBJ databases">
        <authorList>
            <person name="Fu G.-Y."/>
        </authorList>
    </citation>
    <scope>NUCLEOTIDE SEQUENCE [LARGE SCALE GENOMIC DNA]</scope>
    <source>
        <strain evidence="11 12">SY39</strain>
    </source>
</reference>
<dbReference type="Proteomes" id="UP000242205">
    <property type="component" value="Chromosome"/>
</dbReference>
<dbReference type="RefSeq" id="WP_102246570.1">
    <property type="nucleotide sequence ID" value="NZ_CP025682.1"/>
</dbReference>
<evidence type="ECO:0000256" key="2">
    <source>
        <dbReference type="ARBA" id="ARBA00022448"/>
    </source>
</evidence>
<comment type="subcellular location">
    <subcellularLocation>
        <location evidence="1 9">Cell inner membrane</location>
        <topology evidence="1 9">Multi-pass membrane protein</topology>
    </subcellularLocation>
</comment>
<evidence type="ECO:0000256" key="3">
    <source>
        <dbReference type="ARBA" id="ARBA00022475"/>
    </source>
</evidence>
<dbReference type="PANTHER" id="PTHR35011">
    <property type="entry name" value="2,3-DIKETO-L-GULONATE TRAP TRANSPORTER SMALL PERMEASE PROTEIN YIAM"/>
    <property type="match status" value="1"/>
</dbReference>
<evidence type="ECO:0000313" key="12">
    <source>
        <dbReference type="Proteomes" id="UP000242205"/>
    </source>
</evidence>
<dbReference type="KEGG" id="atw:C0099_05825"/>
<protein>
    <recommendedName>
        <fullName evidence="9">TRAP transporter small permease protein</fullName>
    </recommendedName>
</protein>
<feature type="transmembrane region" description="Helical" evidence="9">
    <location>
        <begin position="54"/>
        <end position="73"/>
    </location>
</feature>
<keyword evidence="3" id="KW-1003">Cell membrane</keyword>
<dbReference type="Pfam" id="PF04290">
    <property type="entry name" value="DctQ"/>
    <property type="match status" value="1"/>
</dbReference>
<evidence type="ECO:0000256" key="1">
    <source>
        <dbReference type="ARBA" id="ARBA00004429"/>
    </source>
</evidence>
<evidence type="ECO:0000313" key="11">
    <source>
        <dbReference type="EMBL" id="AUN94501.1"/>
    </source>
</evidence>
<comment type="subunit">
    <text evidence="9">The complex comprises the extracytoplasmic solute receptor protein and the two transmembrane proteins.</text>
</comment>
<keyword evidence="7 9" id="KW-0472">Membrane</keyword>
<keyword evidence="12" id="KW-1185">Reference proteome</keyword>
<dbReference type="EMBL" id="CP025682">
    <property type="protein sequence ID" value="AUN94501.1"/>
    <property type="molecule type" value="Genomic_DNA"/>
</dbReference>
<feature type="transmembrane region" description="Helical" evidence="9">
    <location>
        <begin position="135"/>
        <end position="155"/>
    </location>
</feature>
<name>A0A2I6S5I4_9RHOO</name>
<organism evidence="11 12">
    <name type="scientific">Pseudazoarcus pumilus</name>
    <dbReference type="NCBI Taxonomy" id="2067960"/>
    <lineage>
        <taxon>Bacteria</taxon>
        <taxon>Pseudomonadati</taxon>
        <taxon>Pseudomonadota</taxon>
        <taxon>Betaproteobacteria</taxon>
        <taxon>Rhodocyclales</taxon>
        <taxon>Zoogloeaceae</taxon>
        <taxon>Pseudazoarcus</taxon>
    </lineage>
</organism>
<accession>A0A2I6S5I4</accession>
<comment type="similarity">
    <text evidence="8 9">Belongs to the TRAP transporter small permease family.</text>
</comment>
<dbReference type="PANTHER" id="PTHR35011:SF4">
    <property type="entry name" value="SLL1102 PROTEIN"/>
    <property type="match status" value="1"/>
</dbReference>
<evidence type="ECO:0000256" key="8">
    <source>
        <dbReference type="ARBA" id="ARBA00038436"/>
    </source>
</evidence>
<proteinExistence type="inferred from homology"/>
<dbReference type="InterPro" id="IPR007387">
    <property type="entry name" value="TRAP_DctQ"/>
</dbReference>
<feature type="domain" description="Tripartite ATP-independent periplasmic transporters DctQ component" evidence="10">
    <location>
        <begin position="29"/>
        <end position="161"/>
    </location>
</feature>
<evidence type="ECO:0000256" key="5">
    <source>
        <dbReference type="ARBA" id="ARBA00022692"/>
    </source>
</evidence>
<dbReference type="OrthoDB" id="8559033at2"/>
<dbReference type="AlphaFoldDB" id="A0A2I6S5I4"/>
<comment type="function">
    <text evidence="9">Part of the tripartite ATP-independent periplasmic (TRAP) transport system.</text>
</comment>